<dbReference type="Pfam" id="PF13407">
    <property type="entry name" value="Peripla_BP_4"/>
    <property type="match status" value="1"/>
</dbReference>
<reference evidence="5 6" key="1">
    <citation type="submission" date="2023-08" db="EMBL/GenBank/DDBJ databases">
        <title>Functional and genomic diversity of the sorghum phyllosphere microbiome.</title>
        <authorList>
            <person name="Shade A."/>
        </authorList>
    </citation>
    <scope>NUCLEOTIDE SEQUENCE [LARGE SCALE GENOMIC DNA]</scope>
    <source>
        <strain evidence="5 6">SORGH_AS_0919</strain>
    </source>
</reference>
<comment type="caution">
    <text evidence="5">The sequence shown here is derived from an EMBL/GenBank/DDBJ whole genome shotgun (WGS) entry which is preliminary data.</text>
</comment>
<comment type="similarity">
    <text evidence="2">Belongs to the bacterial solute-binding protein 2 family.</text>
</comment>
<name>A0ABU1I2N8_9MICO</name>
<dbReference type="Proteomes" id="UP001260188">
    <property type="component" value="Unassembled WGS sequence"/>
</dbReference>
<dbReference type="PROSITE" id="PS51318">
    <property type="entry name" value="TAT"/>
    <property type="match status" value="1"/>
</dbReference>
<accession>A0ABU1I2N8</accession>
<keyword evidence="3" id="KW-0732">Signal</keyword>
<keyword evidence="6" id="KW-1185">Reference proteome</keyword>
<evidence type="ECO:0000256" key="2">
    <source>
        <dbReference type="ARBA" id="ARBA00007639"/>
    </source>
</evidence>
<evidence type="ECO:0000256" key="1">
    <source>
        <dbReference type="ARBA" id="ARBA00004196"/>
    </source>
</evidence>
<sequence>MTFPTTRRLLAAAAATAISALVLAGCAGSPTDTTAAGGEPQGLKVALSNGFVNGWRLTLIDKFETEAAKLKESGVVSDYSVVNAPGENSATEQASQIRSLMLQNPDVLMVIPASSTALVPVVEEACAAGITVVIVDADMDTSCGIVVRNDYGQWGADSLQPALDAIGGTGDIILNRGVIGSQPDEAFYARQQEILADYPDVKVAAEVNGFCDAATAQKEIVAILGSMPPIAAVPGCIGGMGVVQAFQSAGRDIPVVVFDTDGKSLSFWKESGIDNGSFAALTDPGQIVAALYAAIAKLRGDEVPDEVVLPLVQVTQENLDYWVETLGTDEYAANAWDEETTDAAIAALLAGDDVAVPALP</sequence>
<dbReference type="InterPro" id="IPR050555">
    <property type="entry name" value="Bact_Solute-Bind_Prot2"/>
</dbReference>
<evidence type="ECO:0000313" key="6">
    <source>
        <dbReference type="Proteomes" id="UP001260188"/>
    </source>
</evidence>
<dbReference type="Gene3D" id="3.40.50.2300">
    <property type="match status" value="2"/>
</dbReference>
<feature type="signal peptide" evidence="3">
    <location>
        <begin position="1"/>
        <end position="24"/>
    </location>
</feature>
<dbReference type="RefSeq" id="WP_023953652.1">
    <property type="nucleotide sequence ID" value="NZ_CP018134.1"/>
</dbReference>
<comment type="subcellular location">
    <subcellularLocation>
        <location evidence="1">Cell envelope</location>
    </subcellularLocation>
</comment>
<organism evidence="5 6">
    <name type="scientific">Microbacterium paludicola</name>
    <dbReference type="NCBI Taxonomy" id="300019"/>
    <lineage>
        <taxon>Bacteria</taxon>
        <taxon>Bacillati</taxon>
        <taxon>Actinomycetota</taxon>
        <taxon>Actinomycetes</taxon>
        <taxon>Micrococcales</taxon>
        <taxon>Microbacteriaceae</taxon>
        <taxon>Microbacterium</taxon>
    </lineage>
</organism>
<protein>
    <submittedName>
        <fullName evidence="5">Ribose transport system substrate-binding protein</fullName>
    </submittedName>
</protein>
<dbReference type="InterPro" id="IPR025997">
    <property type="entry name" value="SBP_2_dom"/>
</dbReference>
<dbReference type="InterPro" id="IPR028082">
    <property type="entry name" value="Peripla_BP_I"/>
</dbReference>
<feature type="chain" id="PRO_5045763335" evidence="3">
    <location>
        <begin position="25"/>
        <end position="360"/>
    </location>
</feature>
<proteinExistence type="inferred from homology"/>
<dbReference type="PROSITE" id="PS51257">
    <property type="entry name" value="PROKAR_LIPOPROTEIN"/>
    <property type="match status" value="1"/>
</dbReference>
<dbReference type="InterPro" id="IPR006311">
    <property type="entry name" value="TAT_signal"/>
</dbReference>
<dbReference type="EMBL" id="JAVIZA010000001">
    <property type="protein sequence ID" value="MDR6167757.1"/>
    <property type="molecule type" value="Genomic_DNA"/>
</dbReference>
<dbReference type="SUPFAM" id="SSF53822">
    <property type="entry name" value="Periplasmic binding protein-like I"/>
    <property type="match status" value="1"/>
</dbReference>
<evidence type="ECO:0000313" key="5">
    <source>
        <dbReference type="EMBL" id="MDR6167757.1"/>
    </source>
</evidence>
<evidence type="ECO:0000256" key="3">
    <source>
        <dbReference type="SAM" id="SignalP"/>
    </source>
</evidence>
<dbReference type="PANTHER" id="PTHR30036">
    <property type="entry name" value="D-XYLOSE-BINDING PERIPLASMIC PROTEIN"/>
    <property type="match status" value="1"/>
</dbReference>
<evidence type="ECO:0000259" key="4">
    <source>
        <dbReference type="Pfam" id="PF13407"/>
    </source>
</evidence>
<gene>
    <name evidence="5" type="ORF">QE367_001961</name>
</gene>
<feature type="domain" description="Periplasmic binding protein" evidence="4">
    <location>
        <begin position="51"/>
        <end position="300"/>
    </location>
</feature>
<dbReference type="PANTHER" id="PTHR30036:SF7">
    <property type="entry name" value="ABC TRANSPORTER PERIPLASMIC-BINDING PROTEIN YPHF"/>
    <property type="match status" value="1"/>
</dbReference>